<organism evidence="2 3">
    <name type="scientific">Colocasia esculenta</name>
    <name type="common">Wild taro</name>
    <name type="synonym">Arum esculentum</name>
    <dbReference type="NCBI Taxonomy" id="4460"/>
    <lineage>
        <taxon>Eukaryota</taxon>
        <taxon>Viridiplantae</taxon>
        <taxon>Streptophyta</taxon>
        <taxon>Embryophyta</taxon>
        <taxon>Tracheophyta</taxon>
        <taxon>Spermatophyta</taxon>
        <taxon>Magnoliopsida</taxon>
        <taxon>Liliopsida</taxon>
        <taxon>Araceae</taxon>
        <taxon>Aroideae</taxon>
        <taxon>Colocasieae</taxon>
        <taxon>Colocasia</taxon>
    </lineage>
</organism>
<reference evidence="2" key="1">
    <citation type="submission" date="2017-07" db="EMBL/GenBank/DDBJ databases">
        <title>Taro Niue Genome Assembly and Annotation.</title>
        <authorList>
            <person name="Atibalentja N."/>
            <person name="Keating K."/>
            <person name="Fields C.J."/>
        </authorList>
    </citation>
    <scope>NUCLEOTIDE SEQUENCE</scope>
    <source>
        <strain evidence="2">Niue_2</strain>
        <tissue evidence="2">Leaf</tissue>
    </source>
</reference>
<sequence>MEDPPIQEEQTAAVHMDAPMEDAPADGEILGEKELKADVNSLFMSQASTAKELSQVKNAIRWFNKEMGSMKALLSDILKEVRSSSSSASPPLAAQPSEGTEEEVPRPSGSLPTKESGPSTVQEAPQPTGPLAEGPTWPVEDFPGPTGPVEVLSGPTGPVEPESEQVQAEEEALAPEPPAPSPIQTPAPPSPPSSSTAPPTPQPFKKPLPRVISSPAPFPSPSTASPVSSTHIPPPPPLFEDPPVSSSAGASSSSGPSSSRPTAIPSSTSHSLLHPSAPPSFITIILEDAQIEGPYLRGLKDEFEVAILQSVLKLGQFIEAIRALGPGGAHTEAVQVDFATLQLPDSASLPPLHSLIMDSSVGSIIFECFARVLGRIKVQKGYLVAFNRFLFREYHQGHVTADVLASALSECERLSPTDWTKLYPLSAHQFSHVNESLAKEGQSQILAAKFLDMNSIHLVHDPYQTWVERYKVYVAMRMELKHKQNFYPVSMDQFLACASFGKVSFLKISLDSDQYARLLDEQLVHHLRRMPPLMGPSYSIEPGGVVPFGCEGRHGVVSRVLFPSVVKEDLVRYPGCCSLRLKEDQLGCWVM</sequence>
<gene>
    <name evidence="2" type="ORF">Taro_001221</name>
</gene>
<evidence type="ECO:0000313" key="3">
    <source>
        <dbReference type="Proteomes" id="UP000652761"/>
    </source>
</evidence>
<protein>
    <submittedName>
        <fullName evidence="2">Uncharacterized protein</fullName>
    </submittedName>
</protein>
<dbReference type="Proteomes" id="UP000652761">
    <property type="component" value="Unassembled WGS sequence"/>
</dbReference>
<dbReference type="EMBL" id="NMUH01000025">
    <property type="protein sequence ID" value="MQL68922.1"/>
    <property type="molecule type" value="Genomic_DNA"/>
</dbReference>
<comment type="caution">
    <text evidence="2">The sequence shown here is derived from an EMBL/GenBank/DDBJ whole genome shotgun (WGS) entry which is preliminary data.</text>
</comment>
<dbReference type="PRINTS" id="PR01217">
    <property type="entry name" value="PRICHEXTENSN"/>
</dbReference>
<proteinExistence type="predicted"/>
<feature type="region of interest" description="Disordered" evidence="1">
    <location>
        <begin position="79"/>
        <end position="272"/>
    </location>
</feature>
<accession>A0A843T9A9</accession>
<dbReference type="AlphaFoldDB" id="A0A843T9A9"/>
<evidence type="ECO:0000256" key="1">
    <source>
        <dbReference type="SAM" id="MobiDB-lite"/>
    </source>
</evidence>
<name>A0A843T9A9_COLES</name>
<feature type="compositionally biased region" description="Low complexity" evidence="1">
    <location>
        <begin position="221"/>
        <end position="230"/>
    </location>
</feature>
<feature type="compositionally biased region" description="Pro residues" evidence="1">
    <location>
        <begin position="175"/>
        <end position="206"/>
    </location>
</feature>
<keyword evidence="3" id="KW-1185">Reference proteome</keyword>
<feature type="compositionally biased region" description="Low complexity" evidence="1">
    <location>
        <begin position="241"/>
        <end position="272"/>
    </location>
</feature>
<feature type="compositionally biased region" description="Polar residues" evidence="1">
    <location>
        <begin position="110"/>
        <end position="125"/>
    </location>
</feature>
<feature type="compositionally biased region" description="Low complexity" evidence="1">
    <location>
        <begin position="83"/>
        <end position="97"/>
    </location>
</feature>
<feature type="region of interest" description="Disordered" evidence="1">
    <location>
        <begin position="1"/>
        <end position="24"/>
    </location>
</feature>
<evidence type="ECO:0000313" key="2">
    <source>
        <dbReference type="EMBL" id="MQL68922.1"/>
    </source>
</evidence>
<feature type="compositionally biased region" description="Acidic residues" evidence="1">
    <location>
        <begin position="161"/>
        <end position="173"/>
    </location>
</feature>